<proteinExistence type="inferred from homology"/>
<name>A0A803LYK9_CHEQI</name>
<evidence type="ECO:0000256" key="3">
    <source>
        <dbReference type="SAM" id="MobiDB-lite"/>
    </source>
</evidence>
<protein>
    <submittedName>
        <fullName evidence="4">Uncharacterized protein</fullName>
    </submittedName>
</protein>
<reference evidence="4" key="1">
    <citation type="journal article" date="2017" name="Nature">
        <title>The genome of Chenopodium quinoa.</title>
        <authorList>
            <person name="Jarvis D.E."/>
            <person name="Ho Y.S."/>
            <person name="Lightfoot D.J."/>
            <person name="Schmoeckel S.M."/>
            <person name="Li B."/>
            <person name="Borm T.J.A."/>
            <person name="Ohyanagi H."/>
            <person name="Mineta K."/>
            <person name="Michell C.T."/>
            <person name="Saber N."/>
            <person name="Kharbatia N.M."/>
            <person name="Rupper R.R."/>
            <person name="Sharp A.R."/>
            <person name="Dally N."/>
            <person name="Boughton B.A."/>
            <person name="Woo Y.H."/>
            <person name="Gao G."/>
            <person name="Schijlen E.G.W.M."/>
            <person name="Guo X."/>
            <person name="Momin A.A."/>
            <person name="Negrao S."/>
            <person name="Al-Babili S."/>
            <person name="Gehring C."/>
            <person name="Roessner U."/>
            <person name="Jung C."/>
            <person name="Murphy K."/>
            <person name="Arold S.T."/>
            <person name="Gojobori T."/>
            <person name="van der Linden C.G."/>
            <person name="van Loo E.N."/>
            <person name="Jellen E.N."/>
            <person name="Maughan P.J."/>
            <person name="Tester M."/>
        </authorList>
    </citation>
    <scope>NUCLEOTIDE SEQUENCE [LARGE SCALE GENOMIC DNA]</scope>
    <source>
        <strain evidence="4">cv. PI 614886</strain>
    </source>
</reference>
<dbReference type="GO" id="GO:0005758">
    <property type="term" value="C:mitochondrial intermembrane space"/>
    <property type="evidence" value="ECO:0007669"/>
    <property type="project" value="TreeGrafter"/>
</dbReference>
<sequence>MSSPNEKKPYLGTYATYRCQRRTGKMKLVRRATYLDMRRMYGVGAKLAVDDSDEQGEGSKVSYLGKNGEGSKENAPAMKTEVAEEPSMAVDKLRLLVVNLWLEVDKLSVLVVNLWLEVDKLWLLVVYLWLDVDKLSVLVINLWLEVDKLWLLVVYLWYAEKFVKGQWQKEECVVEWEKYRECLSQHLEDKQLSRFLEVEANKNPFSVDRINRKSSVDGASMGDASSK</sequence>
<dbReference type="InterPro" id="IPR007918">
    <property type="entry name" value="MDM35_apoptosis"/>
</dbReference>
<reference evidence="4" key="2">
    <citation type="submission" date="2021-03" db="UniProtKB">
        <authorList>
            <consortium name="EnsemblPlants"/>
        </authorList>
    </citation>
    <scope>IDENTIFICATION</scope>
</reference>
<evidence type="ECO:0000256" key="1">
    <source>
        <dbReference type="ARBA" id="ARBA00006196"/>
    </source>
</evidence>
<dbReference type="GO" id="GO:0045332">
    <property type="term" value="P:phospholipid translocation"/>
    <property type="evidence" value="ECO:0007669"/>
    <property type="project" value="TreeGrafter"/>
</dbReference>
<evidence type="ECO:0000313" key="4">
    <source>
        <dbReference type="EnsemblPlants" id="AUR62020560-RA:cds"/>
    </source>
</evidence>
<dbReference type="Proteomes" id="UP000596660">
    <property type="component" value="Unplaced"/>
</dbReference>
<organism evidence="4 5">
    <name type="scientific">Chenopodium quinoa</name>
    <name type="common">Quinoa</name>
    <dbReference type="NCBI Taxonomy" id="63459"/>
    <lineage>
        <taxon>Eukaryota</taxon>
        <taxon>Viridiplantae</taxon>
        <taxon>Streptophyta</taxon>
        <taxon>Embryophyta</taxon>
        <taxon>Tracheophyta</taxon>
        <taxon>Spermatophyta</taxon>
        <taxon>Magnoliopsida</taxon>
        <taxon>eudicotyledons</taxon>
        <taxon>Gunneridae</taxon>
        <taxon>Pentapetalae</taxon>
        <taxon>Caryophyllales</taxon>
        <taxon>Chenopodiaceae</taxon>
        <taxon>Chenopodioideae</taxon>
        <taxon>Atripliceae</taxon>
        <taxon>Chenopodium</taxon>
    </lineage>
</organism>
<keyword evidence="5" id="KW-1185">Reference proteome</keyword>
<dbReference type="Gramene" id="AUR62020560-RA">
    <property type="protein sequence ID" value="AUR62020560-RA:cds"/>
    <property type="gene ID" value="AUR62020560"/>
</dbReference>
<dbReference type="PANTHER" id="PTHR46403">
    <property type="entry name" value="TP53-REGULATED INHIBITOR OF APOPTOSIS 1"/>
    <property type="match status" value="1"/>
</dbReference>
<dbReference type="GO" id="GO:0005634">
    <property type="term" value="C:nucleus"/>
    <property type="evidence" value="ECO:0007669"/>
    <property type="project" value="TreeGrafter"/>
</dbReference>
<feature type="region of interest" description="Disordered" evidence="3">
    <location>
        <begin position="53"/>
        <end position="75"/>
    </location>
</feature>
<evidence type="ECO:0000313" key="5">
    <source>
        <dbReference type="Proteomes" id="UP000596660"/>
    </source>
</evidence>
<dbReference type="EnsemblPlants" id="AUR62020560-RA">
    <property type="protein sequence ID" value="AUR62020560-RA:cds"/>
    <property type="gene ID" value="AUR62020560"/>
</dbReference>
<comment type="similarity">
    <text evidence="1">Belongs to the TRIAP1/MDM35 family.</text>
</comment>
<evidence type="ECO:0000256" key="2">
    <source>
        <dbReference type="ARBA" id="ARBA00023157"/>
    </source>
</evidence>
<dbReference type="AlphaFoldDB" id="A0A803LYK9"/>
<dbReference type="Pfam" id="PF05254">
    <property type="entry name" value="UPF0203"/>
    <property type="match status" value="1"/>
</dbReference>
<dbReference type="GO" id="GO:1990050">
    <property type="term" value="F:phosphatidic acid transfer activity"/>
    <property type="evidence" value="ECO:0007669"/>
    <property type="project" value="TreeGrafter"/>
</dbReference>
<dbReference type="PANTHER" id="PTHR46403:SF1">
    <property type="entry name" value="TP53-REGULATED INHIBITOR OF APOPTOSIS 1"/>
    <property type="match status" value="1"/>
</dbReference>
<keyword evidence="2" id="KW-1015">Disulfide bond</keyword>
<dbReference type="GO" id="GO:0005829">
    <property type="term" value="C:cytosol"/>
    <property type="evidence" value="ECO:0007669"/>
    <property type="project" value="TreeGrafter"/>
</dbReference>
<accession>A0A803LYK9</accession>